<protein>
    <submittedName>
        <fullName evidence="1">Uncharacterized protein</fullName>
    </submittedName>
</protein>
<sequence length="83" mass="9306">MPWPDRCPGISPLHFGSLDVAGSASGYVNRMPACSIRSSSQPASLGSKIGRLWLVTKARFWPRYNWQGAIIDQERERMEQAPM</sequence>
<dbReference type="Proteomes" id="UP000198654">
    <property type="component" value="Unassembled WGS sequence"/>
</dbReference>
<reference evidence="1 2" key="1">
    <citation type="submission" date="2016-10" db="EMBL/GenBank/DDBJ databases">
        <authorList>
            <person name="de Groot N.N."/>
        </authorList>
    </citation>
    <scope>NUCLEOTIDE SEQUENCE [LARGE SCALE GENOMIC DNA]</scope>
    <source>
        <strain evidence="1 2">DSM 14789</strain>
    </source>
</reference>
<gene>
    <name evidence="1" type="ORF">SAMN05661010_02859</name>
</gene>
<accession>A0A1G9NTJ3</accession>
<organism evidence="1 2">
    <name type="scientific">Modicisalibacter muralis</name>
    <dbReference type="NCBI Taxonomy" id="119000"/>
    <lineage>
        <taxon>Bacteria</taxon>
        <taxon>Pseudomonadati</taxon>
        <taxon>Pseudomonadota</taxon>
        <taxon>Gammaproteobacteria</taxon>
        <taxon>Oceanospirillales</taxon>
        <taxon>Halomonadaceae</taxon>
        <taxon>Modicisalibacter</taxon>
    </lineage>
</organism>
<dbReference type="STRING" id="119000.SAMN05661010_02859"/>
<dbReference type="EMBL" id="FNGI01000008">
    <property type="protein sequence ID" value="SDL89896.1"/>
    <property type="molecule type" value="Genomic_DNA"/>
</dbReference>
<keyword evidence="2" id="KW-1185">Reference proteome</keyword>
<evidence type="ECO:0000313" key="1">
    <source>
        <dbReference type="EMBL" id="SDL89896.1"/>
    </source>
</evidence>
<evidence type="ECO:0000313" key="2">
    <source>
        <dbReference type="Proteomes" id="UP000198654"/>
    </source>
</evidence>
<name>A0A1G9NTJ3_9GAMM</name>
<proteinExistence type="predicted"/>
<dbReference type="AlphaFoldDB" id="A0A1G9NTJ3"/>